<feature type="domain" description="H15" evidence="3">
    <location>
        <begin position="26"/>
        <end position="101"/>
    </location>
</feature>
<dbReference type="Proteomes" id="UP000054217">
    <property type="component" value="Unassembled WGS sequence"/>
</dbReference>
<evidence type="ECO:0000313" key="5">
    <source>
        <dbReference type="Proteomes" id="UP000054217"/>
    </source>
</evidence>
<dbReference type="OrthoDB" id="1110759at2759"/>
<dbReference type="GO" id="GO:0003677">
    <property type="term" value="F:DNA binding"/>
    <property type="evidence" value="ECO:0007669"/>
    <property type="project" value="InterPro"/>
</dbReference>
<reference evidence="5" key="2">
    <citation type="submission" date="2015-01" db="EMBL/GenBank/DDBJ databases">
        <title>Evolutionary Origins and Diversification of the Mycorrhizal Mutualists.</title>
        <authorList>
            <consortium name="DOE Joint Genome Institute"/>
            <consortium name="Mycorrhizal Genomics Consortium"/>
            <person name="Kohler A."/>
            <person name="Kuo A."/>
            <person name="Nagy L.G."/>
            <person name="Floudas D."/>
            <person name="Copeland A."/>
            <person name="Barry K.W."/>
            <person name="Cichocki N."/>
            <person name="Veneault-Fourrey C."/>
            <person name="LaButti K."/>
            <person name="Lindquist E.A."/>
            <person name="Lipzen A."/>
            <person name="Lundell T."/>
            <person name="Morin E."/>
            <person name="Murat C."/>
            <person name="Riley R."/>
            <person name="Ohm R."/>
            <person name="Sun H."/>
            <person name="Tunlid A."/>
            <person name="Henrissat B."/>
            <person name="Grigoriev I.V."/>
            <person name="Hibbett D.S."/>
            <person name="Martin F."/>
        </authorList>
    </citation>
    <scope>NUCLEOTIDE SEQUENCE [LARGE SCALE GENOMIC DNA]</scope>
    <source>
        <strain evidence="5">Marx 270</strain>
    </source>
</reference>
<dbReference type="STRING" id="870435.A0A0C3PVJ6"/>
<protein>
    <recommendedName>
        <fullName evidence="1">Histone H1</fullName>
    </recommendedName>
</protein>
<feature type="region of interest" description="Disordered" evidence="2">
    <location>
        <begin position="85"/>
        <end position="110"/>
    </location>
</feature>
<evidence type="ECO:0000259" key="3">
    <source>
        <dbReference type="PROSITE" id="PS51504"/>
    </source>
</evidence>
<dbReference type="AlphaFoldDB" id="A0A0C3PVJ6"/>
<feature type="region of interest" description="Disordered" evidence="2">
    <location>
        <begin position="1"/>
        <end position="31"/>
    </location>
</feature>
<evidence type="ECO:0000313" key="4">
    <source>
        <dbReference type="EMBL" id="KIO13301.1"/>
    </source>
</evidence>
<organism evidence="4 5">
    <name type="scientific">Pisolithus tinctorius Marx 270</name>
    <dbReference type="NCBI Taxonomy" id="870435"/>
    <lineage>
        <taxon>Eukaryota</taxon>
        <taxon>Fungi</taxon>
        <taxon>Dikarya</taxon>
        <taxon>Basidiomycota</taxon>
        <taxon>Agaricomycotina</taxon>
        <taxon>Agaricomycetes</taxon>
        <taxon>Agaricomycetidae</taxon>
        <taxon>Boletales</taxon>
        <taxon>Sclerodermatineae</taxon>
        <taxon>Pisolithaceae</taxon>
        <taxon>Pisolithus</taxon>
    </lineage>
</organism>
<proteinExistence type="predicted"/>
<dbReference type="GO" id="GO:0006334">
    <property type="term" value="P:nucleosome assembly"/>
    <property type="evidence" value="ECO:0007669"/>
    <property type="project" value="InterPro"/>
</dbReference>
<reference evidence="4 5" key="1">
    <citation type="submission" date="2014-04" db="EMBL/GenBank/DDBJ databases">
        <authorList>
            <consortium name="DOE Joint Genome Institute"/>
            <person name="Kuo A."/>
            <person name="Kohler A."/>
            <person name="Costa M.D."/>
            <person name="Nagy L.G."/>
            <person name="Floudas D."/>
            <person name="Copeland A."/>
            <person name="Barry K.W."/>
            <person name="Cichocki N."/>
            <person name="Veneault-Fourrey C."/>
            <person name="LaButti K."/>
            <person name="Lindquist E.A."/>
            <person name="Lipzen A."/>
            <person name="Lundell T."/>
            <person name="Morin E."/>
            <person name="Murat C."/>
            <person name="Sun H."/>
            <person name="Tunlid A."/>
            <person name="Henrissat B."/>
            <person name="Grigoriev I.V."/>
            <person name="Hibbett D.S."/>
            <person name="Martin F."/>
            <person name="Nordberg H.P."/>
            <person name="Cantor M.N."/>
            <person name="Hua S.X."/>
        </authorList>
    </citation>
    <scope>NUCLEOTIDE SEQUENCE [LARGE SCALE GENOMIC DNA]</scope>
    <source>
        <strain evidence="4 5">Marx 270</strain>
    </source>
</reference>
<dbReference type="PROSITE" id="PS51504">
    <property type="entry name" value="H15"/>
    <property type="match status" value="1"/>
</dbReference>
<accession>A0A0C3PVJ6</accession>
<dbReference type="Gene3D" id="1.10.10.10">
    <property type="entry name" value="Winged helix-like DNA-binding domain superfamily/Winged helix DNA-binding domain"/>
    <property type="match status" value="1"/>
</dbReference>
<dbReference type="SMART" id="SM00526">
    <property type="entry name" value="H15"/>
    <property type="match status" value="1"/>
</dbReference>
<evidence type="ECO:0000256" key="1">
    <source>
        <dbReference type="ARBA" id="ARBA00020833"/>
    </source>
</evidence>
<dbReference type="InterPro" id="IPR036390">
    <property type="entry name" value="WH_DNA-bd_sf"/>
</dbReference>
<sequence length="110" mass="11984">ARKPATKTSPRARSTRRTTGRPPQPTHPSWTEMITECIITTPDGTQNGVSRPALKKFVEFNYQLAMSATTTSQLNRAITAGTEKGNFVLPKGPSGKVKLAPERMKGTSKE</sequence>
<dbReference type="InterPro" id="IPR036388">
    <property type="entry name" value="WH-like_DNA-bd_sf"/>
</dbReference>
<dbReference type="InParanoid" id="A0A0C3PVJ6"/>
<name>A0A0C3PVJ6_PISTI</name>
<feature type="non-terminal residue" evidence="4">
    <location>
        <position position="1"/>
    </location>
</feature>
<dbReference type="InterPro" id="IPR005818">
    <property type="entry name" value="Histone_H1/H5_H15"/>
</dbReference>
<feature type="non-terminal residue" evidence="4">
    <location>
        <position position="110"/>
    </location>
</feature>
<dbReference type="Pfam" id="PF00538">
    <property type="entry name" value="Linker_histone"/>
    <property type="match status" value="1"/>
</dbReference>
<gene>
    <name evidence="4" type="ORF">M404DRAFT_106449</name>
</gene>
<dbReference type="HOGENOM" id="CLU_2177087_0_0_1"/>
<dbReference type="SUPFAM" id="SSF46785">
    <property type="entry name" value="Winged helix' DNA-binding domain"/>
    <property type="match status" value="1"/>
</dbReference>
<evidence type="ECO:0000256" key="2">
    <source>
        <dbReference type="SAM" id="MobiDB-lite"/>
    </source>
</evidence>
<dbReference type="GO" id="GO:0000786">
    <property type="term" value="C:nucleosome"/>
    <property type="evidence" value="ECO:0007669"/>
    <property type="project" value="InterPro"/>
</dbReference>
<dbReference type="EMBL" id="KN831946">
    <property type="protein sequence ID" value="KIO13301.1"/>
    <property type="molecule type" value="Genomic_DNA"/>
</dbReference>
<keyword evidence="5" id="KW-1185">Reference proteome</keyword>
<feature type="compositionally biased region" description="Basic and acidic residues" evidence="2">
    <location>
        <begin position="99"/>
        <end position="110"/>
    </location>
</feature>